<gene>
    <name evidence="8" type="ORF">SAMN05421686_101152</name>
</gene>
<dbReference type="InterPro" id="IPR037272">
    <property type="entry name" value="SNS_sf"/>
</dbReference>
<feature type="transmembrane region" description="Helical" evidence="7">
    <location>
        <begin position="302"/>
        <end position="328"/>
    </location>
</feature>
<feature type="transmembrane region" description="Helical" evidence="7">
    <location>
        <begin position="349"/>
        <end position="368"/>
    </location>
</feature>
<feature type="transmembrane region" description="Helical" evidence="7">
    <location>
        <begin position="224"/>
        <end position="247"/>
    </location>
</feature>
<dbReference type="InterPro" id="IPR047218">
    <property type="entry name" value="YocR/YhdH-like"/>
</dbReference>
<dbReference type="PRINTS" id="PR00176">
    <property type="entry name" value="NANEUSMPORT"/>
</dbReference>
<evidence type="ECO:0000256" key="3">
    <source>
        <dbReference type="ARBA" id="ARBA00022692"/>
    </source>
</evidence>
<keyword evidence="5 7" id="KW-0472">Membrane</keyword>
<evidence type="ECO:0000256" key="2">
    <source>
        <dbReference type="ARBA" id="ARBA00022448"/>
    </source>
</evidence>
<keyword evidence="4 7" id="KW-1133">Transmembrane helix</keyword>
<feature type="transmembrane region" description="Helical" evidence="7">
    <location>
        <begin position="12"/>
        <end position="33"/>
    </location>
</feature>
<dbReference type="PROSITE" id="PS50267">
    <property type="entry name" value="NA_NEUROTRAN_SYMP_3"/>
    <property type="match status" value="1"/>
</dbReference>
<keyword evidence="9" id="KW-1185">Reference proteome</keyword>
<dbReference type="EMBL" id="FTOH01000001">
    <property type="protein sequence ID" value="SIS42149.1"/>
    <property type="molecule type" value="Genomic_DNA"/>
</dbReference>
<reference evidence="9" key="1">
    <citation type="submission" date="2017-01" db="EMBL/GenBank/DDBJ databases">
        <authorList>
            <person name="Varghese N."/>
            <person name="Submissions S."/>
        </authorList>
    </citation>
    <scope>NUCLEOTIDE SEQUENCE [LARGE SCALE GENOMIC DNA]</scope>
    <source>
        <strain evidence="9">DSM 24913</strain>
    </source>
</reference>
<dbReference type="Pfam" id="PF00209">
    <property type="entry name" value="SNF"/>
    <property type="match status" value="2"/>
</dbReference>
<evidence type="ECO:0000256" key="6">
    <source>
        <dbReference type="RuleBase" id="RU003732"/>
    </source>
</evidence>
<dbReference type="PANTHER" id="PTHR42948:SF1">
    <property type="entry name" value="TRANSPORTER"/>
    <property type="match status" value="1"/>
</dbReference>
<comment type="subcellular location">
    <subcellularLocation>
        <location evidence="1">Membrane</location>
        <topology evidence="1">Multi-pass membrane protein</topology>
    </subcellularLocation>
</comment>
<dbReference type="CDD" id="cd10336">
    <property type="entry name" value="SLC6sbd_Tyt1-Like"/>
    <property type="match status" value="1"/>
</dbReference>
<dbReference type="NCBIfam" id="NF037979">
    <property type="entry name" value="Na_transp"/>
    <property type="match status" value="1"/>
</dbReference>
<sequence>MTSDKRGMHGIWASRWTFILAAVGSAVGLGNIWKFPYITGEYGGGAFVMVYLLCILSVGIPVMMAEVLLGRKARMSPINTMHRLTTKYKAPEFFSGIGWMGAVAGFFILSFYSVIAGWTLYYSQAMVTGTFVDISAEDAGALFGGLLADPATLIGYHTLFLFLVGFVISRGVHRGLETSLRLLMPLLFVMLLVLLGYSLTTPGFSQGWDFLFRFEPEKLTQEAIITALGHSFFTLSLGMGAIMAYGAYMPANSRLGKTILTVGALDTLVALVAGLVIFPIVFSNGLEPGAGPGLMFQTLPIAFGQLPGGVVIGTTFFVLVAIAAWSSAISLAEPAVAWAVEKGFSRGRATIAVCALAWMMGLGTVMSFNHWENHQYFVTVSGVDAEGDVQQDDFLLYADVAVLKETLGSTGGLEYEVKGKTFFDVLDFLTTNILLPVGGVLISLFVGWFMTRRAIADEARMKSERLLTLWRFMIRVVSPLAVLFVFYHGLL</sequence>
<evidence type="ECO:0000256" key="5">
    <source>
        <dbReference type="ARBA" id="ARBA00023136"/>
    </source>
</evidence>
<evidence type="ECO:0000256" key="1">
    <source>
        <dbReference type="ARBA" id="ARBA00004141"/>
    </source>
</evidence>
<evidence type="ECO:0000313" key="9">
    <source>
        <dbReference type="Proteomes" id="UP000185639"/>
    </source>
</evidence>
<dbReference type="PROSITE" id="PS00610">
    <property type="entry name" value="NA_NEUROTRAN_SYMP_1"/>
    <property type="match status" value="1"/>
</dbReference>
<feature type="transmembrane region" description="Helical" evidence="7">
    <location>
        <begin position="180"/>
        <end position="204"/>
    </location>
</feature>
<dbReference type="STRING" id="484498.SAMN05421686_101152"/>
<keyword evidence="6" id="KW-0769">Symport</keyword>
<organism evidence="8 9">
    <name type="scientific">Thalassolituus maritimus</name>
    <dbReference type="NCBI Taxonomy" id="484498"/>
    <lineage>
        <taxon>Bacteria</taxon>
        <taxon>Pseudomonadati</taxon>
        <taxon>Pseudomonadota</taxon>
        <taxon>Gammaproteobacteria</taxon>
        <taxon>Oceanospirillales</taxon>
        <taxon>Oceanospirillaceae</taxon>
        <taxon>Thalassolituus</taxon>
    </lineage>
</organism>
<dbReference type="RefSeq" id="WP_076514173.1">
    <property type="nucleotide sequence ID" value="NZ_FTOH01000001.1"/>
</dbReference>
<dbReference type="SUPFAM" id="SSF161070">
    <property type="entry name" value="SNF-like"/>
    <property type="match status" value="2"/>
</dbReference>
<feature type="transmembrane region" description="Helical" evidence="7">
    <location>
        <begin position="90"/>
        <end position="121"/>
    </location>
</feature>
<dbReference type="GO" id="GO:0015293">
    <property type="term" value="F:symporter activity"/>
    <property type="evidence" value="ECO:0007669"/>
    <property type="project" value="UniProtKB-KW"/>
</dbReference>
<feature type="transmembrane region" description="Helical" evidence="7">
    <location>
        <begin position="433"/>
        <end position="451"/>
    </location>
</feature>
<dbReference type="GO" id="GO:0016020">
    <property type="term" value="C:membrane"/>
    <property type="evidence" value="ECO:0007669"/>
    <property type="project" value="UniProtKB-SubCell"/>
</dbReference>
<evidence type="ECO:0000256" key="7">
    <source>
        <dbReference type="SAM" id="Phobius"/>
    </source>
</evidence>
<dbReference type="InterPro" id="IPR000175">
    <property type="entry name" value="Na/ntran_symport"/>
</dbReference>
<dbReference type="AlphaFoldDB" id="A0A1N7IYK6"/>
<keyword evidence="3 6" id="KW-0812">Transmembrane</keyword>
<dbReference type="PANTHER" id="PTHR42948">
    <property type="entry name" value="TRANSPORTER"/>
    <property type="match status" value="1"/>
</dbReference>
<dbReference type="Proteomes" id="UP000185639">
    <property type="component" value="Unassembled WGS sequence"/>
</dbReference>
<protein>
    <recommendedName>
        <fullName evidence="6">Transporter</fullName>
    </recommendedName>
</protein>
<dbReference type="OrthoDB" id="9762833at2"/>
<evidence type="ECO:0000256" key="4">
    <source>
        <dbReference type="ARBA" id="ARBA00022989"/>
    </source>
</evidence>
<name>A0A1N7IYK6_9GAMM</name>
<keyword evidence="2 6" id="KW-0813">Transport</keyword>
<feature type="transmembrane region" description="Helical" evidence="7">
    <location>
        <begin position="472"/>
        <end position="490"/>
    </location>
</feature>
<comment type="similarity">
    <text evidence="6">Belongs to the sodium:neurotransmitter symporter (SNF) (TC 2.A.22) family.</text>
</comment>
<proteinExistence type="inferred from homology"/>
<accession>A0A1N7IYK6</accession>
<feature type="transmembrane region" description="Helical" evidence="7">
    <location>
        <begin position="259"/>
        <end position="282"/>
    </location>
</feature>
<evidence type="ECO:0000313" key="8">
    <source>
        <dbReference type="EMBL" id="SIS42149.1"/>
    </source>
</evidence>
<feature type="transmembrane region" description="Helical" evidence="7">
    <location>
        <begin position="45"/>
        <end position="69"/>
    </location>
</feature>
<feature type="transmembrane region" description="Helical" evidence="7">
    <location>
        <begin position="141"/>
        <end position="168"/>
    </location>
</feature>